<dbReference type="Proteomes" id="UP000507222">
    <property type="component" value="Unassembled WGS sequence"/>
</dbReference>
<dbReference type="AlphaFoldDB" id="A0A6J5XDN7"/>
<dbReference type="Proteomes" id="UP000507245">
    <property type="component" value="Unassembled WGS sequence"/>
</dbReference>
<dbReference type="EMBL" id="CAEKDK010000004">
    <property type="protein sequence ID" value="CAB4278571.1"/>
    <property type="molecule type" value="Genomic_DNA"/>
</dbReference>
<evidence type="ECO:0000313" key="1">
    <source>
        <dbReference type="EMBL" id="CAB4278571.1"/>
    </source>
</evidence>
<reference evidence="4" key="1">
    <citation type="journal article" date="2020" name="Genome Biol.">
        <title>Gamete binning: chromosome-level and haplotype-resolved genome assembly enabled by high-throughput single-cell sequencing of gamete genomes.</title>
        <authorList>
            <person name="Campoy J.A."/>
            <person name="Sun H."/>
            <person name="Goel M."/>
            <person name="Jiao W.-B."/>
            <person name="Folz-Donahue K."/>
            <person name="Wang N."/>
            <person name="Rubio M."/>
            <person name="Liu C."/>
            <person name="Kukat C."/>
            <person name="Ruiz D."/>
            <person name="Huettel B."/>
            <person name="Schneeberger K."/>
        </authorList>
    </citation>
    <scope>NUCLEOTIDE SEQUENCE [LARGE SCALE GENOMIC DNA]</scope>
    <source>
        <strain evidence="4">cv. Rojo Pasion</strain>
    </source>
</reference>
<gene>
    <name evidence="1" type="ORF">CURHAP_LOCUS29891</name>
    <name evidence="2" type="ORF">ORAREDHAP_LOCUS29515</name>
</gene>
<organism evidence="2 4">
    <name type="scientific">Prunus armeniaca</name>
    <name type="common">Apricot</name>
    <name type="synonym">Armeniaca vulgaris</name>
    <dbReference type="NCBI Taxonomy" id="36596"/>
    <lineage>
        <taxon>Eukaryota</taxon>
        <taxon>Viridiplantae</taxon>
        <taxon>Streptophyta</taxon>
        <taxon>Embryophyta</taxon>
        <taxon>Tracheophyta</taxon>
        <taxon>Spermatophyta</taxon>
        <taxon>Magnoliopsida</taxon>
        <taxon>eudicotyledons</taxon>
        <taxon>Gunneridae</taxon>
        <taxon>Pentapetalae</taxon>
        <taxon>rosids</taxon>
        <taxon>fabids</taxon>
        <taxon>Rosales</taxon>
        <taxon>Rosaceae</taxon>
        <taxon>Amygdaloideae</taxon>
        <taxon>Amygdaleae</taxon>
        <taxon>Prunus</taxon>
    </lineage>
</organism>
<keyword evidence="4" id="KW-1185">Reference proteome</keyword>
<evidence type="ECO:0000313" key="4">
    <source>
        <dbReference type="Proteomes" id="UP000507245"/>
    </source>
</evidence>
<evidence type="ECO:0000313" key="2">
    <source>
        <dbReference type="EMBL" id="CAB4308978.1"/>
    </source>
</evidence>
<sequence length="85" mass="9385">MQNWAARRLGKAREDGPCGMRLGGSRSWARPVWKEVRGRGAGWADPENYGRVLLNECIRPGQGAGKYGRARILRSGFLSRQGTGI</sequence>
<evidence type="ECO:0000313" key="3">
    <source>
        <dbReference type="Proteomes" id="UP000507222"/>
    </source>
</evidence>
<name>A0A6J5XDN7_PRUAR</name>
<proteinExistence type="predicted"/>
<reference evidence="2 3" key="2">
    <citation type="submission" date="2020-05" db="EMBL/GenBank/DDBJ databases">
        <authorList>
            <person name="Campoy J."/>
            <person name="Schneeberger K."/>
            <person name="Spophaly S."/>
        </authorList>
    </citation>
    <scope>NUCLEOTIDE SEQUENCE [LARGE SCALE GENOMIC DNA]</scope>
    <source>
        <strain evidence="2">PruArmRojPasFocal</strain>
    </source>
</reference>
<dbReference type="EMBL" id="CAEKKB010000004">
    <property type="protein sequence ID" value="CAB4308978.1"/>
    <property type="molecule type" value="Genomic_DNA"/>
</dbReference>
<protein>
    <submittedName>
        <fullName evidence="2">Uncharacterized protein</fullName>
    </submittedName>
</protein>
<accession>A0A6J5XDN7</accession>